<keyword evidence="3" id="KW-0949">S-adenosyl-L-methionine</keyword>
<protein>
    <recommendedName>
        <fullName evidence="1">tRNA-uridine aminocarboxypropyltransferase</fullName>
        <ecNumber evidence="1">2.5.1.25</ecNumber>
    </recommendedName>
</protein>
<evidence type="ECO:0000256" key="4">
    <source>
        <dbReference type="ARBA" id="ARBA00022694"/>
    </source>
</evidence>
<reference evidence="6" key="1">
    <citation type="submission" date="2021-12" db="EMBL/GenBank/DDBJ databases">
        <title>Enterovibrio ZSDZ35 sp. nov. and Enterovibrio ZSDZ42 sp. nov., isolated from coastal seawater in Qingdao.</title>
        <authorList>
            <person name="Zhang P."/>
        </authorList>
    </citation>
    <scope>NUCLEOTIDE SEQUENCE</scope>
    <source>
        <strain evidence="6">ZSDZ42</strain>
    </source>
</reference>
<evidence type="ECO:0000256" key="3">
    <source>
        <dbReference type="ARBA" id="ARBA00022691"/>
    </source>
</evidence>
<accession>A0ABT5QZZ5</accession>
<dbReference type="EC" id="2.5.1.25" evidence="1"/>
<feature type="domain" description="DTW" evidence="5">
    <location>
        <begin position="4"/>
        <end position="197"/>
    </location>
</feature>
<dbReference type="EMBL" id="JAJUBC010000010">
    <property type="protein sequence ID" value="MDD1793485.1"/>
    <property type="molecule type" value="Genomic_DNA"/>
</dbReference>
<dbReference type="Proteomes" id="UP001149400">
    <property type="component" value="Unassembled WGS sequence"/>
</dbReference>
<dbReference type="RefSeq" id="WP_274164346.1">
    <property type="nucleotide sequence ID" value="NZ_JAJUBC010000010.1"/>
</dbReference>
<evidence type="ECO:0000313" key="7">
    <source>
        <dbReference type="Proteomes" id="UP001149400"/>
    </source>
</evidence>
<gene>
    <name evidence="6" type="ORF">LRP50_10135</name>
</gene>
<dbReference type="InterPro" id="IPR039262">
    <property type="entry name" value="DTWD2/TAPT"/>
</dbReference>
<organism evidence="6 7">
    <name type="scientific">Enterovibrio gelatinilyticus</name>
    <dbReference type="NCBI Taxonomy" id="2899819"/>
    <lineage>
        <taxon>Bacteria</taxon>
        <taxon>Pseudomonadati</taxon>
        <taxon>Pseudomonadota</taxon>
        <taxon>Gammaproteobacteria</taxon>
        <taxon>Vibrionales</taxon>
        <taxon>Vibrionaceae</taxon>
        <taxon>Enterovibrio</taxon>
    </lineage>
</organism>
<proteinExistence type="predicted"/>
<evidence type="ECO:0000313" key="6">
    <source>
        <dbReference type="EMBL" id="MDD1793485.1"/>
    </source>
</evidence>
<evidence type="ECO:0000259" key="5">
    <source>
        <dbReference type="SMART" id="SM01144"/>
    </source>
</evidence>
<dbReference type="SMART" id="SM01144">
    <property type="entry name" value="DTW"/>
    <property type="match status" value="1"/>
</dbReference>
<evidence type="ECO:0000256" key="2">
    <source>
        <dbReference type="ARBA" id="ARBA00022679"/>
    </source>
</evidence>
<sequence>MSTKPAPCQGCGFHYNCLCEHTPSLTSELRIELLMHETEAQRTSNTGRLLEAALPHCRRHIWQRKTPPSELLTLLADPAVQPFLVFPSDTAQPLDKVVSRQSSASYAKPLHFIIVDATWQQARKMLRQSPWLEDVPTVTLPEGLTTRYSLRRNQPSGSLCTCEVGIELMAALGEKKNASIMSTYLEQFMRIFESDRQHIAVTP</sequence>
<evidence type="ECO:0000256" key="1">
    <source>
        <dbReference type="ARBA" id="ARBA00012386"/>
    </source>
</evidence>
<dbReference type="PANTHER" id="PTHR21392:SF1">
    <property type="entry name" value="TRNA-URIDINE AMINOCARBOXYPROPYLTRANSFERASE"/>
    <property type="match status" value="1"/>
</dbReference>
<keyword evidence="2" id="KW-0808">Transferase</keyword>
<comment type="caution">
    <text evidence="6">The sequence shown here is derived from an EMBL/GenBank/DDBJ whole genome shotgun (WGS) entry which is preliminary data.</text>
</comment>
<dbReference type="PANTHER" id="PTHR21392">
    <property type="entry name" value="TRNA-URIDINE AMINOCARBOXYPROPYLTRANSFERASE 2"/>
    <property type="match status" value="1"/>
</dbReference>
<name>A0ABT5QZZ5_9GAMM</name>
<dbReference type="Pfam" id="PF03942">
    <property type="entry name" value="DTW"/>
    <property type="match status" value="1"/>
</dbReference>
<keyword evidence="4" id="KW-0819">tRNA processing</keyword>
<keyword evidence="7" id="KW-1185">Reference proteome</keyword>
<dbReference type="InterPro" id="IPR005636">
    <property type="entry name" value="DTW"/>
</dbReference>